<dbReference type="Proteomes" id="UP000671913">
    <property type="component" value="Chromosome"/>
</dbReference>
<dbReference type="SMART" id="SM00354">
    <property type="entry name" value="HTH_LACI"/>
    <property type="match status" value="1"/>
</dbReference>
<dbReference type="InterPro" id="IPR046335">
    <property type="entry name" value="LacI/GalR-like_sensor"/>
</dbReference>
<dbReference type="Gene3D" id="3.40.50.2300">
    <property type="match status" value="2"/>
</dbReference>
<sequence>MNATIKDVAREANVSIATVSRVLNNSAVVTDETKQRVLDAIKKTGYKPNALARSLKIQKTHTIGVVIPDISSTFYPEVVRGVEDVANMYDYNIFLCNTDQDENKEMNYIEILREKQIDGLIFMGNIIRDTIMEVFMSMKAPVVLAGTQDKELKLPNVNIDNKKAAYDAVKYLTSLGHKKIGMITGPKTDPIGGMLRLEGYKEALKKAKIRYKSELVVEGNFKVKQAYLSMLKLLEQKVDAVFAASDEMAVAAINAIFDSGLKVPDDIHVVGFDNTYLSYMFRPTITTIQQPAYDIGAISMRLMIKILSKKPIDELHVVLPHHLIIRESTGYEEEKK</sequence>
<keyword evidence="6" id="KW-1185">Reference proteome</keyword>
<dbReference type="RefSeq" id="WP_284679578.1">
    <property type="nucleotide sequence ID" value="NZ_CP060096.1"/>
</dbReference>
<dbReference type="Gene3D" id="1.10.260.40">
    <property type="entry name" value="lambda repressor-like DNA-binding domains"/>
    <property type="match status" value="1"/>
</dbReference>
<keyword evidence="1" id="KW-0805">Transcription regulation</keyword>
<dbReference type="SUPFAM" id="SSF53822">
    <property type="entry name" value="Periplasmic binding protein-like I"/>
    <property type="match status" value="1"/>
</dbReference>
<dbReference type="GO" id="GO:0003700">
    <property type="term" value="F:DNA-binding transcription factor activity"/>
    <property type="evidence" value="ECO:0007669"/>
    <property type="project" value="TreeGrafter"/>
</dbReference>
<reference evidence="5" key="1">
    <citation type="submission" date="2020-08" db="EMBL/GenBank/DDBJ databases">
        <title>Genomic insights into the carbon and energy metabolism of the first obligate autotrophic acetogenic bacterium Aceticella autotrophica gen. nov., sp. nov.</title>
        <authorList>
            <person name="Toshchakov S.V."/>
            <person name="Elcheninov A.G."/>
            <person name="Kublanov I.V."/>
            <person name="Frolov E.N."/>
            <person name="Lebedinsky A.V."/>
        </authorList>
    </citation>
    <scope>NUCLEOTIDE SEQUENCE</scope>
    <source>
        <strain evidence="5">3443-3Ac</strain>
    </source>
</reference>
<protein>
    <submittedName>
        <fullName evidence="5">LacI family DNA-binding transcriptional regulator</fullName>
    </submittedName>
</protein>
<dbReference type="InterPro" id="IPR000843">
    <property type="entry name" value="HTH_LacI"/>
</dbReference>
<dbReference type="PANTHER" id="PTHR30146:SF149">
    <property type="entry name" value="HTH-TYPE TRANSCRIPTIONAL REGULATOR EBGR"/>
    <property type="match status" value="1"/>
</dbReference>
<dbReference type="InterPro" id="IPR028082">
    <property type="entry name" value="Peripla_BP_I"/>
</dbReference>
<dbReference type="InterPro" id="IPR010982">
    <property type="entry name" value="Lambda_DNA-bd_dom_sf"/>
</dbReference>
<evidence type="ECO:0000256" key="3">
    <source>
        <dbReference type="ARBA" id="ARBA00023163"/>
    </source>
</evidence>
<organism evidence="5 6">
    <name type="scientific">Aceticella autotrophica</name>
    <dbReference type="NCBI Taxonomy" id="2755338"/>
    <lineage>
        <taxon>Bacteria</taxon>
        <taxon>Bacillati</taxon>
        <taxon>Bacillota</taxon>
        <taxon>Clostridia</taxon>
        <taxon>Thermoanaerobacterales</taxon>
        <taxon>Thermoanaerobacteraceae</taxon>
        <taxon>Aceticella</taxon>
    </lineage>
</organism>
<dbReference type="SUPFAM" id="SSF47413">
    <property type="entry name" value="lambda repressor-like DNA-binding domains"/>
    <property type="match status" value="1"/>
</dbReference>
<dbReference type="GO" id="GO:0000976">
    <property type="term" value="F:transcription cis-regulatory region binding"/>
    <property type="evidence" value="ECO:0007669"/>
    <property type="project" value="TreeGrafter"/>
</dbReference>
<proteinExistence type="predicted"/>
<evidence type="ECO:0000256" key="2">
    <source>
        <dbReference type="ARBA" id="ARBA00023125"/>
    </source>
</evidence>
<evidence type="ECO:0000259" key="4">
    <source>
        <dbReference type="SMART" id="SM00354"/>
    </source>
</evidence>
<dbReference type="PRINTS" id="PR00036">
    <property type="entry name" value="HTHLACI"/>
</dbReference>
<dbReference type="Pfam" id="PF00356">
    <property type="entry name" value="LacI"/>
    <property type="match status" value="1"/>
</dbReference>
<accession>A0A975G9P7</accession>
<evidence type="ECO:0000313" key="6">
    <source>
        <dbReference type="Proteomes" id="UP000671913"/>
    </source>
</evidence>
<dbReference type="KEGG" id="aaut:ACETAC_08395"/>
<evidence type="ECO:0000256" key="1">
    <source>
        <dbReference type="ARBA" id="ARBA00023015"/>
    </source>
</evidence>
<dbReference type="PROSITE" id="PS00356">
    <property type="entry name" value="HTH_LACI_1"/>
    <property type="match status" value="1"/>
</dbReference>
<dbReference type="AlphaFoldDB" id="A0A975G9P7"/>
<name>A0A975G9P7_9THEO</name>
<feature type="domain" description="HTH lacI-type" evidence="4">
    <location>
        <begin position="2"/>
        <end position="72"/>
    </location>
</feature>
<dbReference type="Pfam" id="PF13377">
    <property type="entry name" value="Peripla_BP_3"/>
    <property type="match status" value="1"/>
</dbReference>
<dbReference type="CDD" id="cd01392">
    <property type="entry name" value="HTH_LacI"/>
    <property type="match status" value="1"/>
</dbReference>
<evidence type="ECO:0000313" key="5">
    <source>
        <dbReference type="EMBL" id="QSZ26889.1"/>
    </source>
</evidence>
<dbReference type="CDD" id="cd19975">
    <property type="entry name" value="PBP1_CcpA-like"/>
    <property type="match status" value="1"/>
</dbReference>
<keyword evidence="3" id="KW-0804">Transcription</keyword>
<gene>
    <name evidence="5" type="ORF">ACETAC_08395</name>
</gene>
<dbReference type="EMBL" id="CP060096">
    <property type="protein sequence ID" value="QSZ26889.1"/>
    <property type="molecule type" value="Genomic_DNA"/>
</dbReference>
<keyword evidence="2 5" id="KW-0238">DNA-binding</keyword>
<dbReference type="PANTHER" id="PTHR30146">
    <property type="entry name" value="LACI-RELATED TRANSCRIPTIONAL REPRESSOR"/>
    <property type="match status" value="1"/>
</dbReference>